<feature type="compositionally biased region" description="Basic and acidic residues" evidence="1">
    <location>
        <begin position="62"/>
        <end position="77"/>
    </location>
</feature>
<dbReference type="SUPFAM" id="SSF101898">
    <property type="entry name" value="NHL repeat"/>
    <property type="match status" value="1"/>
</dbReference>
<comment type="caution">
    <text evidence="2">The sequence shown here is derived from an EMBL/GenBank/DDBJ whole genome shotgun (WGS) entry which is preliminary data.</text>
</comment>
<dbReference type="InterPro" id="IPR038174">
    <property type="entry name" value="Strep_pil_link_sf"/>
</dbReference>
<proteinExistence type="predicted"/>
<evidence type="ECO:0000256" key="1">
    <source>
        <dbReference type="SAM" id="MobiDB-lite"/>
    </source>
</evidence>
<dbReference type="Proteomes" id="UP000481852">
    <property type="component" value="Unassembled WGS sequence"/>
</dbReference>
<accession>A0A6L5X486</accession>
<dbReference type="Gene3D" id="2.60.40.3050">
    <property type="match status" value="1"/>
</dbReference>
<feature type="compositionally biased region" description="Low complexity" evidence="1">
    <location>
        <begin position="95"/>
        <end position="146"/>
    </location>
</feature>
<evidence type="ECO:0000313" key="2">
    <source>
        <dbReference type="EMBL" id="MSS14188.1"/>
    </source>
</evidence>
<gene>
    <name evidence="2" type="ORF">FYJ35_03875</name>
</gene>
<evidence type="ECO:0000313" key="3">
    <source>
        <dbReference type="Proteomes" id="UP000481852"/>
    </source>
</evidence>
<feature type="compositionally biased region" description="Basic and acidic residues" evidence="1">
    <location>
        <begin position="303"/>
        <end position="325"/>
    </location>
</feature>
<dbReference type="AlphaFoldDB" id="A0A6L5X486"/>
<name>A0A6L5X486_9FIRM</name>
<protein>
    <submittedName>
        <fullName evidence="2">Uncharacterized protein</fullName>
    </submittedName>
</protein>
<organism evidence="2 3">
    <name type="scientific">Porcincola intestinalis</name>
    <dbReference type="NCBI Taxonomy" id="2606632"/>
    <lineage>
        <taxon>Bacteria</taxon>
        <taxon>Bacillati</taxon>
        <taxon>Bacillota</taxon>
        <taxon>Clostridia</taxon>
        <taxon>Lachnospirales</taxon>
        <taxon>Lachnospiraceae</taxon>
        <taxon>Porcincola</taxon>
    </lineage>
</organism>
<reference evidence="2 3" key="1">
    <citation type="submission" date="2019-08" db="EMBL/GenBank/DDBJ databases">
        <title>In-depth cultivation of the pig gut microbiome towards novel bacterial diversity and tailored functional studies.</title>
        <authorList>
            <person name="Wylensek D."/>
            <person name="Hitch T.C.A."/>
            <person name="Clavel T."/>
        </authorList>
    </citation>
    <scope>NUCLEOTIDE SEQUENCE [LARGE SCALE GENOMIC DNA]</scope>
    <source>
        <strain evidence="2 3">Oil+RF-744-WCA-WT-11</strain>
    </source>
</reference>
<sequence length="844" mass="92876">MGELKGLQRLQRLERFADRHFSRTKRWTALTLAAVLTAGTVGEAWADVQTTETETEQTSAGETEHNQTETSSERVEQETDQAQGTISQTEAGPVASDTGTATESASASTESVPVSTERALASTESVPASTESASASTESVPVSTESDGTETAAFSEKPAAGSKETVQAETQPVSIETKGAADIQVVVRFDFRGLNPQTATYLATAADNPIKHYSVTITDQSTGQRVYSSDAVKRDTGDAGVLSLKPITVKADWDMGQPDPSTKEYRDVTKTYSVQVAVPHFKPLAEKTFTLKAYQAGWKVLPETEKESGKEENGKEENDKEESAKSETGSDSVGDIETPDPVKIPEFSWKLTADGQEGEEKNPVAMLTFVPQVDVDQTNLTPVSLTNLTRISRPYGKALEGGAITPGYVISSFLKPTGKTNPLVLLDKASYALISSQLADTDLGHSNGMTYVASRNEIYTTPVKTDGVYQIIVLDASTLKVKRRIRVDQYYNSISYDETRDVFFLGNRANSLETATVYSGDLSRKISSFHVPSNLTHQSSGTWNGLVYFTASEAGRSSMYEPVPDGRFRSGDNVIWIYDLYGNLLKTYYIPASSDGTHREIEAVMFDNGRMILQFNENGQAGYYFVNPEAAATTVSASVSVQNSYPRDGEFQAGLYFGGQRVASVTNAGGMFTFTPVWITQPGTYSYQIIQDKGGDIYNTIYSGETITVAVNALYDPFTNKLTLSSWYQGGSTIHNYRITKTEKKKITKVRKAKPAVRSLSAGKKKLKIRFRKVSYAAGYEIQVCRNKKFKGKTLKTYWTKKTSRTISKLTGKKRYYVRIRPYRILRGVTYYGKYSKTRSVKVR</sequence>
<keyword evidence="3" id="KW-1185">Reference proteome</keyword>
<feature type="region of interest" description="Disordered" evidence="1">
    <location>
        <begin position="303"/>
        <end position="346"/>
    </location>
</feature>
<dbReference type="EMBL" id="VULZ01000003">
    <property type="protein sequence ID" value="MSS14188.1"/>
    <property type="molecule type" value="Genomic_DNA"/>
</dbReference>
<feature type="compositionally biased region" description="Low complexity" evidence="1">
    <location>
        <begin position="50"/>
        <end position="61"/>
    </location>
</feature>
<feature type="region of interest" description="Disordered" evidence="1">
    <location>
        <begin position="49"/>
        <end position="172"/>
    </location>
</feature>
<dbReference type="RefSeq" id="WP_154523489.1">
    <property type="nucleotide sequence ID" value="NZ_VULZ01000003.1"/>
</dbReference>
<feature type="compositionally biased region" description="Polar residues" evidence="1">
    <location>
        <begin position="80"/>
        <end position="90"/>
    </location>
</feature>